<dbReference type="SMART" id="SM00466">
    <property type="entry name" value="SRA"/>
    <property type="match status" value="1"/>
</dbReference>
<dbReference type="SUPFAM" id="SSF88697">
    <property type="entry name" value="PUA domain-like"/>
    <property type="match status" value="1"/>
</dbReference>
<dbReference type="InterPro" id="IPR001214">
    <property type="entry name" value="SET_dom"/>
</dbReference>
<dbReference type="SMART" id="SM00317">
    <property type="entry name" value="SET"/>
    <property type="match status" value="1"/>
</dbReference>
<keyword evidence="4" id="KW-0808">Transferase</keyword>
<dbReference type="Gene3D" id="2.170.270.10">
    <property type="entry name" value="SET domain"/>
    <property type="match status" value="1"/>
</dbReference>
<dbReference type="GO" id="GO:0005634">
    <property type="term" value="C:nucleus"/>
    <property type="evidence" value="ECO:0007669"/>
    <property type="project" value="UniProtKB-SubCell"/>
</dbReference>
<comment type="subcellular location">
    <subcellularLocation>
        <location evidence="1">Chromosome</location>
    </subcellularLocation>
    <subcellularLocation>
        <location evidence="8">Nucleus</location>
    </subcellularLocation>
</comment>
<name>A0A8T0G6P2_CERPU</name>
<evidence type="ECO:0000256" key="5">
    <source>
        <dbReference type="ARBA" id="ARBA00022691"/>
    </source>
</evidence>
<dbReference type="PROSITE" id="PS51015">
    <property type="entry name" value="YDG"/>
    <property type="match status" value="1"/>
</dbReference>
<dbReference type="PROSITE" id="PS51575">
    <property type="entry name" value="SAM_MT43_SUVAR39_2"/>
    <property type="match status" value="1"/>
</dbReference>
<evidence type="ECO:0000259" key="13">
    <source>
        <dbReference type="PROSITE" id="PS51015"/>
    </source>
</evidence>
<dbReference type="InterPro" id="IPR051357">
    <property type="entry name" value="H3K9_HMTase_SUVAR3-9"/>
</dbReference>
<dbReference type="Pfam" id="PF00856">
    <property type="entry name" value="SET"/>
    <property type="match status" value="1"/>
</dbReference>
<dbReference type="Pfam" id="PF02182">
    <property type="entry name" value="SAD_SRA"/>
    <property type="match status" value="1"/>
</dbReference>
<keyword evidence="5" id="KW-0949">S-adenosyl-L-methionine</keyword>
<dbReference type="PROSITE" id="PS50280">
    <property type="entry name" value="SET"/>
    <property type="match status" value="1"/>
</dbReference>
<dbReference type="SMART" id="SM00468">
    <property type="entry name" value="PreSET"/>
    <property type="match status" value="1"/>
</dbReference>
<feature type="domain" description="YDG" evidence="13">
    <location>
        <begin position="132"/>
        <end position="279"/>
    </location>
</feature>
<proteinExistence type="predicted"/>
<dbReference type="AlphaFoldDB" id="A0A8T0G6P2"/>
<protein>
    <submittedName>
        <fullName evidence="14">Uncharacterized protein</fullName>
    </submittedName>
</protein>
<dbReference type="PROSITE" id="PS50868">
    <property type="entry name" value="POST_SET"/>
    <property type="match status" value="1"/>
</dbReference>
<keyword evidence="2" id="KW-0158">Chromosome</keyword>
<dbReference type="SUPFAM" id="SSF82199">
    <property type="entry name" value="SET domain"/>
    <property type="match status" value="1"/>
</dbReference>
<dbReference type="InterPro" id="IPR025794">
    <property type="entry name" value="H3-K9-MeTrfase_plant"/>
</dbReference>
<evidence type="ECO:0000313" key="15">
    <source>
        <dbReference type="Proteomes" id="UP000822688"/>
    </source>
</evidence>
<feature type="domain" description="Pre-SET" evidence="11">
    <location>
        <begin position="356"/>
        <end position="416"/>
    </location>
</feature>
<dbReference type="GO" id="GO:0005694">
    <property type="term" value="C:chromosome"/>
    <property type="evidence" value="ECO:0007669"/>
    <property type="project" value="UniProtKB-SubCell"/>
</dbReference>
<dbReference type="Proteomes" id="UP000822688">
    <property type="component" value="Chromosome 12"/>
</dbReference>
<evidence type="ECO:0000256" key="7">
    <source>
        <dbReference type="ARBA" id="ARBA00023242"/>
    </source>
</evidence>
<keyword evidence="7 8" id="KW-0539">Nucleus</keyword>
<dbReference type="InterPro" id="IPR003105">
    <property type="entry name" value="SRA_YDG"/>
</dbReference>
<dbReference type="InterPro" id="IPR007728">
    <property type="entry name" value="Pre-SET_dom"/>
</dbReference>
<evidence type="ECO:0000256" key="6">
    <source>
        <dbReference type="ARBA" id="ARBA00022853"/>
    </source>
</evidence>
<keyword evidence="15" id="KW-1185">Reference proteome</keyword>
<organism evidence="14 15">
    <name type="scientific">Ceratodon purpureus</name>
    <name type="common">Fire moss</name>
    <name type="synonym">Dicranum purpureum</name>
    <dbReference type="NCBI Taxonomy" id="3225"/>
    <lineage>
        <taxon>Eukaryota</taxon>
        <taxon>Viridiplantae</taxon>
        <taxon>Streptophyta</taxon>
        <taxon>Embryophyta</taxon>
        <taxon>Bryophyta</taxon>
        <taxon>Bryophytina</taxon>
        <taxon>Bryopsida</taxon>
        <taxon>Dicranidae</taxon>
        <taxon>Pseudoditrichales</taxon>
        <taxon>Ditrichaceae</taxon>
        <taxon>Ceratodon</taxon>
    </lineage>
</organism>
<feature type="region of interest" description="Disordered" evidence="9">
    <location>
        <begin position="1"/>
        <end position="65"/>
    </location>
</feature>
<evidence type="ECO:0000259" key="12">
    <source>
        <dbReference type="PROSITE" id="PS50868"/>
    </source>
</evidence>
<dbReference type="OrthoDB" id="5792673at2759"/>
<dbReference type="Gene3D" id="2.30.280.10">
    <property type="entry name" value="SRA-YDG"/>
    <property type="match status" value="1"/>
</dbReference>
<evidence type="ECO:0000313" key="14">
    <source>
        <dbReference type="EMBL" id="KAG0554700.1"/>
    </source>
</evidence>
<sequence>MAKDRPIAQRDYPPGCRPASSLQVPVQVPANGRRIRSPNLSSGTPRGRASRTPSIPSEPSTPKPSIDVVWNFVPDPNDTPEELYPKRRRRYAALLAYFQQLHERGEVTVRPDQEAMRIMRQDKQSCEWTGIGDVPGVPIGDFYYYRSELFVLGLHRAMQAGIAYKGQGENSIGCSIVASGGYEDDKDHGETMTYTGQGGNDKATRQQVRDQVAEKGNLALQHSCWQGQPVRVIRGHFNIPTNQSPSRKIYSYDGLYTITKESLERGASGFLVFQFSLLRTPGQPELGSKLVSFVGKLNKGTERRTGLVIVDISDGEEPLPVGVVNTVDGSRPPAAFEYTTKLRYPRGFSFPSYPSSRCFCQDCSADHMCSCVAKNSGRMLPYNQYGQLIRALPAVYECGKQCRCSSDCHNRVCQKGLRYRLEIFKTQNKGWGVRSWDFIPSGGFVCEYTGEVMDTNTANDMDDDEYLFNLDFKQGIEARWGDKVSNIMGSDNVRGQPKYCIDASKYGGVARFINHSCKPNLFVQCVLYDNSNVDLPHVMLFAATSIRPLQELTYDYGYALDSVFDENGVPKQKPCHCDARNCRKRMY</sequence>
<evidence type="ECO:0000256" key="9">
    <source>
        <dbReference type="SAM" id="MobiDB-lite"/>
    </source>
</evidence>
<accession>A0A8T0G6P2</accession>
<dbReference type="PANTHER" id="PTHR45660">
    <property type="entry name" value="HISTONE-LYSINE N-METHYLTRANSFERASE SETMAR"/>
    <property type="match status" value="1"/>
</dbReference>
<evidence type="ECO:0000256" key="4">
    <source>
        <dbReference type="ARBA" id="ARBA00022679"/>
    </source>
</evidence>
<keyword evidence="6" id="KW-0156">Chromatin regulator</keyword>
<dbReference type="GO" id="GO:0032259">
    <property type="term" value="P:methylation"/>
    <property type="evidence" value="ECO:0007669"/>
    <property type="project" value="UniProtKB-KW"/>
</dbReference>
<dbReference type="EMBL" id="CM026433">
    <property type="protein sequence ID" value="KAG0554700.1"/>
    <property type="molecule type" value="Genomic_DNA"/>
</dbReference>
<evidence type="ECO:0000256" key="1">
    <source>
        <dbReference type="ARBA" id="ARBA00004286"/>
    </source>
</evidence>
<feature type="domain" description="SET" evidence="10">
    <location>
        <begin position="419"/>
        <end position="557"/>
    </location>
</feature>
<dbReference type="InterPro" id="IPR046341">
    <property type="entry name" value="SET_dom_sf"/>
</dbReference>
<evidence type="ECO:0000256" key="3">
    <source>
        <dbReference type="ARBA" id="ARBA00022603"/>
    </source>
</evidence>
<comment type="caution">
    <text evidence="14">The sequence shown here is derived from an EMBL/GenBank/DDBJ whole genome shotgun (WGS) entry which is preliminary data.</text>
</comment>
<dbReference type="InterPro" id="IPR015947">
    <property type="entry name" value="PUA-like_sf"/>
</dbReference>
<dbReference type="InterPro" id="IPR003616">
    <property type="entry name" value="Post-SET_dom"/>
</dbReference>
<dbReference type="SMART" id="SM00508">
    <property type="entry name" value="PostSET"/>
    <property type="match status" value="1"/>
</dbReference>
<keyword evidence="3" id="KW-0489">Methyltransferase</keyword>
<dbReference type="GO" id="GO:0003690">
    <property type="term" value="F:double-stranded DNA binding"/>
    <property type="evidence" value="ECO:0007669"/>
    <property type="project" value="TreeGrafter"/>
</dbReference>
<dbReference type="PANTHER" id="PTHR45660:SF94">
    <property type="entry name" value="HISTONE-LYSINE N-METHYLTRANSFERASE, H3 LYSINE-9 SPECIFIC SUVH4"/>
    <property type="match status" value="1"/>
</dbReference>
<gene>
    <name evidence="14" type="ORF">KC19_12G112000</name>
</gene>
<dbReference type="GO" id="GO:0042054">
    <property type="term" value="F:histone methyltransferase activity"/>
    <property type="evidence" value="ECO:0007669"/>
    <property type="project" value="InterPro"/>
</dbReference>
<reference evidence="14" key="1">
    <citation type="submission" date="2020-06" db="EMBL/GenBank/DDBJ databases">
        <title>WGS assembly of Ceratodon purpureus strain R40.</title>
        <authorList>
            <person name="Carey S.B."/>
            <person name="Jenkins J."/>
            <person name="Shu S."/>
            <person name="Lovell J.T."/>
            <person name="Sreedasyam A."/>
            <person name="Maumus F."/>
            <person name="Tiley G.P."/>
            <person name="Fernandez-Pozo N."/>
            <person name="Barry K."/>
            <person name="Chen C."/>
            <person name="Wang M."/>
            <person name="Lipzen A."/>
            <person name="Daum C."/>
            <person name="Saski C.A."/>
            <person name="Payton A.C."/>
            <person name="Mcbreen J.C."/>
            <person name="Conrad R.E."/>
            <person name="Kollar L.M."/>
            <person name="Olsson S."/>
            <person name="Huttunen S."/>
            <person name="Landis J.B."/>
            <person name="Wickett N.J."/>
            <person name="Johnson M.G."/>
            <person name="Rensing S.A."/>
            <person name="Grimwood J."/>
            <person name="Schmutz J."/>
            <person name="Mcdaniel S.F."/>
        </authorList>
    </citation>
    <scope>NUCLEOTIDE SEQUENCE</scope>
    <source>
        <strain evidence="14">R40</strain>
    </source>
</reference>
<evidence type="ECO:0000259" key="10">
    <source>
        <dbReference type="PROSITE" id="PS50280"/>
    </source>
</evidence>
<dbReference type="PROSITE" id="PS50867">
    <property type="entry name" value="PRE_SET"/>
    <property type="match status" value="1"/>
</dbReference>
<dbReference type="InterPro" id="IPR036987">
    <property type="entry name" value="SRA-YDG_sf"/>
</dbReference>
<dbReference type="Pfam" id="PF05033">
    <property type="entry name" value="Pre-SET"/>
    <property type="match status" value="1"/>
</dbReference>
<evidence type="ECO:0000256" key="2">
    <source>
        <dbReference type="ARBA" id="ARBA00022454"/>
    </source>
</evidence>
<feature type="compositionally biased region" description="Polar residues" evidence="9">
    <location>
        <begin position="51"/>
        <end position="60"/>
    </location>
</feature>
<evidence type="ECO:0000256" key="8">
    <source>
        <dbReference type="PROSITE-ProRule" id="PRU00358"/>
    </source>
</evidence>
<feature type="domain" description="Post-SET" evidence="12">
    <location>
        <begin position="571"/>
        <end position="587"/>
    </location>
</feature>
<evidence type="ECO:0000259" key="11">
    <source>
        <dbReference type="PROSITE" id="PS50867"/>
    </source>
</evidence>
<dbReference type="GO" id="GO:0008270">
    <property type="term" value="F:zinc ion binding"/>
    <property type="evidence" value="ECO:0007669"/>
    <property type="project" value="InterPro"/>
</dbReference>